<dbReference type="RefSeq" id="XP_027725671.1">
    <property type="nucleotide sequence ID" value="XM_027869870.1"/>
</dbReference>
<dbReference type="SUPFAM" id="SSF53335">
    <property type="entry name" value="S-adenosyl-L-methionine-dependent methyltransferases"/>
    <property type="match status" value="1"/>
</dbReference>
<name>A0A4X2K8H5_VOMUR</name>
<dbReference type="GO" id="GO:0031591">
    <property type="term" value="P:wybutosine biosynthetic process"/>
    <property type="evidence" value="ECO:0007669"/>
    <property type="project" value="TreeGrafter"/>
</dbReference>
<evidence type="ECO:0000256" key="7">
    <source>
        <dbReference type="ARBA" id="ARBA00022603"/>
    </source>
</evidence>
<dbReference type="Pfam" id="PF04072">
    <property type="entry name" value="LCM"/>
    <property type="match status" value="1"/>
</dbReference>
<dbReference type="EC" id="2.3.1.231" evidence="4"/>
<evidence type="ECO:0000256" key="9">
    <source>
        <dbReference type="ARBA" id="ARBA00022691"/>
    </source>
</evidence>
<evidence type="ECO:0000256" key="17">
    <source>
        <dbReference type="SAM" id="MobiDB-lite"/>
    </source>
</evidence>
<dbReference type="GeneTree" id="ENSGT00940000162599"/>
<evidence type="ECO:0000256" key="6">
    <source>
        <dbReference type="ARBA" id="ARBA00018045"/>
    </source>
</evidence>
<evidence type="ECO:0000256" key="5">
    <source>
        <dbReference type="ARBA" id="ARBA00012779"/>
    </source>
</evidence>
<dbReference type="InterPro" id="IPR015915">
    <property type="entry name" value="Kelch-typ_b-propeller"/>
</dbReference>
<comment type="pathway">
    <text evidence="2">tRNA modification; wybutosine-tRNA(Phe) biosynthesis.</text>
</comment>
<sequence length="688" mass="74384">MGPRGRERRAGAVQSTNDSSSLSKCSLAAHGYVRDPFAALLVAGAPRRAPLIHRGYYVRARAVRHCVRAFLERAPAEDGGPRRQILSLGAGSDSLYFRLKAAGRLARAAVWEVDFPDVAERKAAKIRAAPELAALAGPPLTAADLGLGPNAALRFASQDYRLLGSDLRDVPALNDALEASGLDVGAPTLLLAEAVLSYLAPGSAAALLAWAAGRFTDALFVLYEQMGPHDPFGRVMQQHFQRLSSPLHGLASFPDVAAQRRRFLDAGWGACSALDMNEFYRGFVPAVERRRVETLEPFDEFEEWHLKCSHYFILAASTAGSPTQAMPLPPVDAFPRVEPAPPAGVLSASILGEGEACALKRFGHASALLGPSVILSTGGFGEQEGRHARMSKCHVLFRQAGSRWNASHVCGTGARWDGRLFHTMTSFSDTLVLVLGGRLSPVTPALGMYWLCCPSPEGNGADNLKVTVTEVGPESEFPSPRWRHSAAKVLCQRQTYLFVYGGRNGKDPVLSDWLFLHVDTMTWVSLPVEGPEPDARHSHSACSWKGGALIAGGLSVSEEPLSSVHFLKPVSSGFCWERLEVQPPITPRYSHTAHVFDGKLLLVGGVWIHSSSVPGVTVIDLTTKLSSEYHIDTTCVPWPLMLHNHTSIFLPEEQQLLLLGGGGNCFSFGTHFNPHPVTLDITSLKPKQ</sequence>
<dbReference type="CTD" id="9836"/>
<reference evidence="18" key="3">
    <citation type="submission" date="2025-09" db="UniProtKB">
        <authorList>
            <consortium name="Ensembl"/>
        </authorList>
    </citation>
    <scope>IDENTIFICATION</scope>
</reference>
<dbReference type="AlphaFoldDB" id="A0A4X2K8H5"/>
<dbReference type="FunFam" id="3.40.50.150:FF:000207">
    <property type="entry name" value="Leucine carboxyl methyltransferase 2"/>
    <property type="match status" value="1"/>
</dbReference>
<dbReference type="Ensembl" id="ENSVURT00010009371.1">
    <property type="protein sequence ID" value="ENSVURP00010008259.1"/>
    <property type="gene ID" value="ENSVURG00010006402.1"/>
</dbReference>
<evidence type="ECO:0000256" key="8">
    <source>
        <dbReference type="ARBA" id="ARBA00022679"/>
    </source>
</evidence>
<evidence type="ECO:0000313" key="18">
    <source>
        <dbReference type="Ensembl" id="ENSVURP00010008259.1"/>
    </source>
</evidence>
<evidence type="ECO:0000256" key="3">
    <source>
        <dbReference type="ARBA" id="ARBA00010703"/>
    </source>
</evidence>
<dbReference type="Gene3D" id="2.120.10.80">
    <property type="entry name" value="Kelch-type beta propeller"/>
    <property type="match status" value="1"/>
</dbReference>
<evidence type="ECO:0000256" key="14">
    <source>
        <dbReference type="ARBA" id="ARBA00030847"/>
    </source>
</evidence>
<comment type="similarity">
    <text evidence="3">Belongs to the methyltransferase superfamily. LCMT family.</text>
</comment>
<feature type="region of interest" description="Disordered" evidence="17">
    <location>
        <begin position="1"/>
        <end position="20"/>
    </location>
</feature>
<dbReference type="GO" id="GO:0030488">
    <property type="term" value="P:tRNA methylation"/>
    <property type="evidence" value="ECO:0007669"/>
    <property type="project" value="TreeGrafter"/>
</dbReference>
<evidence type="ECO:0000256" key="16">
    <source>
        <dbReference type="ARBA" id="ARBA00061925"/>
    </source>
</evidence>
<dbReference type="FunFam" id="2.120.10.80:FF:000084">
    <property type="entry name" value="Leucine carboxyl methyltransferase 2"/>
    <property type="match status" value="1"/>
</dbReference>
<organism evidence="18 19">
    <name type="scientific">Vombatus ursinus</name>
    <name type="common">Common wombat</name>
    <dbReference type="NCBI Taxonomy" id="29139"/>
    <lineage>
        <taxon>Eukaryota</taxon>
        <taxon>Metazoa</taxon>
        <taxon>Chordata</taxon>
        <taxon>Craniata</taxon>
        <taxon>Vertebrata</taxon>
        <taxon>Euteleostomi</taxon>
        <taxon>Mammalia</taxon>
        <taxon>Metatheria</taxon>
        <taxon>Diprotodontia</taxon>
        <taxon>Vombatidae</taxon>
        <taxon>Vombatus</taxon>
    </lineage>
</organism>
<evidence type="ECO:0000256" key="12">
    <source>
        <dbReference type="ARBA" id="ARBA00029750"/>
    </source>
</evidence>
<comment type="function">
    <text evidence="11">Probable S-adenosyl-L-methionine-dependent methyltransferase that acts as a component of the wybutosine biosynthesis pathway. Wybutosine is a hyper modified guanosine with a tricyclic base found at the 3'-position adjacent to the anticodon of eukaryotic phenylalanine tRNA. May methylate the carboxyl group of leucine residues to form alpha-leucine ester residues.</text>
</comment>
<evidence type="ECO:0000256" key="11">
    <source>
        <dbReference type="ARBA" id="ARBA00025588"/>
    </source>
</evidence>
<dbReference type="InterPro" id="IPR029063">
    <property type="entry name" value="SAM-dependent_MTases_sf"/>
</dbReference>
<evidence type="ECO:0000256" key="13">
    <source>
        <dbReference type="ARBA" id="ARBA00030231"/>
    </source>
</evidence>
<evidence type="ECO:0000256" key="2">
    <source>
        <dbReference type="ARBA" id="ARBA00004797"/>
    </source>
</evidence>
<evidence type="ECO:0000313" key="19">
    <source>
        <dbReference type="Proteomes" id="UP000314987"/>
    </source>
</evidence>
<evidence type="ECO:0000256" key="10">
    <source>
        <dbReference type="ARBA" id="ARBA00022694"/>
    </source>
</evidence>
<dbReference type="GeneID" id="114048780"/>
<evidence type="ECO:0000256" key="1">
    <source>
        <dbReference type="ARBA" id="ARBA00001806"/>
    </source>
</evidence>
<evidence type="ECO:0000256" key="15">
    <source>
        <dbReference type="ARBA" id="ARBA00049250"/>
    </source>
</evidence>
<dbReference type="SUPFAM" id="SSF117281">
    <property type="entry name" value="Kelch motif"/>
    <property type="match status" value="1"/>
</dbReference>
<keyword evidence="8" id="KW-0808">Transferase</keyword>
<accession>A0A4X2K8H5</accession>
<dbReference type="STRING" id="29139.ENSVURP00010008259"/>
<dbReference type="PANTHER" id="PTHR46529">
    <property type="entry name" value="TRNA WYBUTOSINE-SYNTHESIZING PROTEIN 4"/>
    <property type="match status" value="1"/>
</dbReference>
<dbReference type="Gene3D" id="3.40.50.150">
    <property type="entry name" value="Vaccinia Virus protein VP39"/>
    <property type="match status" value="1"/>
</dbReference>
<keyword evidence="10" id="KW-0819">tRNA processing</keyword>
<dbReference type="InterPro" id="IPR007213">
    <property type="entry name" value="Ppm1/Ppm2/Tcmp"/>
</dbReference>
<dbReference type="OMA" id="FCILEQF"/>
<dbReference type="Proteomes" id="UP000314987">
    <property type="component" value="Unassembled WGS sequence"/>
</dbReference>
<feature type="compositionally biased region" description="Basic and acidic residues" evidence="17">
    <location>
        <begin position="1"/>
        <end position="10"/>
    </location>
</feature>
<dbReference type="Pfam" id="PF24681">
    <property type="entry name" value="Kelch_KLHDC2_KLHL20_DRC7"/>
    <property type="match status" value="1"/>
</dbReference>
<protein>
    <recommendedName>
        <fullName evidence="6">tRNA wybutosine-synthesizing protein 4</fullName>
        <ecNumber evidence="5">2.1.1.290</ecNumber>
        <ecNumber evidence="4">2.3.1.231</ecNumber>
    </recommendedName>
    <alternativeName>
        <fullName evidence="13">Leucine carboxyl methyltransferase 2</fullName>
    </alternativeName>
    <alternativeName>
        <fullName evidence="14">tRNA(Phe) (7-(3-amino-3-(methoxycarbonyl)propyl)wyosine(37)-N)-methoxycarbonyltransferase</fullName>
    </alternativeName>
    <alternativeName>
        <fullName evidence="12">tRNA(Phe) (7-(3-amino-3-carboxypropyl)wyosine(37)-O)-methyltransferase</fullName>
    </alternativeName>
</protein>
<comment type="catalytic activity">
    <reaction evidence="1">
        <text>7-[(3S)-3-amino-3-carboxypropyl]wyosine(37) in tRNA(Phe) + S-adenosyl-L-methionine = 7-[(3S)-(3-amino-3-methoxycarbonyl)propyl]wyosine(37) in tRNA(Phe) + S-adenosyl-L-homocysteine</text>
        <dbReference type="Rhea" id="RHEA:36903"/>
        <dbReference type="Rhea" id="RHEA-COMP:10379"/>
        <dbReference type="Rhea" id="RHEA-COMP:11844"/>
        <dbReference type="ChEBI" id="CHEBI:57856"/>
        <dbReference type="ChEBI" id="CHEBI:59789"/>
        <dbReference type="ChEBI" id="CHEBI:73543"/>
        <dbReference type="ChEBI" id="CHEBI:74275"/>
        <dbReference type="EC" id="2.1.1.290"/>
    </reaction>
</comment>
<reference evidence="19" key="1">
    <citation type="submission" date="2018-12" db="EMBL/GenBank/DDBJ databases">
        <authorList>
            <person name="Yazar S."/>
        </authorList>
    </citation>
    <scope>NUCLEOTIDE SEQUENCE [LARGE SCALE GENOMIC DNA]</scope>
</reference>
<comment type="catalytic activity">
    <reaction evidence="15">
        <text>7-[(3S)-(3-amino-3-methoxycarbonyl)propyl]wyosine(37) in tRNA(Phe) + S-adenosyl-L-methionine + CO2 = wybutosine(37) in tRNA(Phe) + S-adenosyl-L-homocysteine + 2 H(+)</text>
        <dbReference type="Rhea" id="RHEA:37119"/>
        <dbReference type="Rhea" id="RHEA-COMP:11844"/>
        <dbReference type="Rhea" id="RHEA-COMP:11847"/>
        <dbReference type="ChEBI" id="CHEBI:15378"/>
        <dbReference type="ChEBI" id="CHEBI:16526"/>
        <dbReference type="ChEBI" id="CHEBI:57856"/>
        <dbReference type="ChEBI" id="CHEBI:59789"/>
        <dbReference type="ChEBI" id="CHEBI:73544"/>
        <dbReference type="ChEBI" id="CHEBI:74275"/>
        <dbReference type="EC" id="2.3.1.231"/>
    </reaction>
</comment>
<proteinExistence type="inferred from homology"/>
<dbReference type="EC" id="2.1.1.290" evidence="5"/>
<dbReference type="OrthoDB" id="203237at2759"/>
<keyword evidence="9" id="KW-0949">S-adenosyl-L-methionine</keyword>
<keyword evidence="19" id="KW-1185">Reference proteome</keyword>
<dbReference type="PANTHER" id="PTHR46529:SF1">
    <property type="entry name" value="TRNA WYBUTOSINE-SYNTHESIZING PROTEIN 4"/>
    <property type="match status" value="1"/>
</dbReference>
<gene>
    <name evidence="18" type="primary">LCMT2</name>
</gene>
<dbReference type="UniPathway" id="UPA00375"/>
<reference evidence="18" key="2">
    <citation type="submission" date="2025-08" db="UniProtKB">
        <authorList>
            <consortium name="Ensembl"/>
        </authorList>
    </citation>
    <scope>IDENTIFICATION</scope>
</reference>
<keyword evidence="7" id="KW-0489">Methyltransferase</keyword>
<comment type="subunit">
    <text evidence="16">Interacts with RNF144B/IBRDC2.</text>
</comment>
<evidence type="ECO:0000256" key="4">
    <source>
        <dbReference type="ARBA" id="ARBA00012155"/>
    </source>
</evidence>
<dbReference type="GO" id="GO:0008175">
    <property type="term" value="F:tRNA methyltransferase activity"/>
    <property type="evidence" value="ECO:0007669"/>
    <property type="project" value="TreeGrafter"/>
</dbReference>